<feature type="compositionally biased region" description="Basic and acidic residues" evidence="1">
    <location>
        <begin position="902"/>
        <end position="921"/>
    </location>
</feature>
<feature type="compositionally biased region" description="Basic and acidic residues" evidence="1">
    <location>
        <begin position="541"/>
        <end position="550"/>
    </location>
</feature>
<feature type="region of interest" description="Disordered" evidence="1">
    <location>
        <begin position="1279"/>
        <end position="1308"/>
    </location>
</feature>
<feature type="compositionally biased region" description="Basic and acidic residues" evidence="1">
    <location>
        <begin position="667"/>
        <end position="684"/>
    </location>
</feature>
<feature type="compositionally biased region" description="Basic and acidic residues" evidence="1">
    <location>
        <begin position="703"/>
        <end position="712"/>
    </location>
</feature>
<feature type="compositionally biased region" description="Basic and acidic residues" evidence="1">
    <location>
        <begin position="819"/>
        <end position="870"/>
    </location>
</feature>
<dbReference type="Pfam" id="PF15856">
    <property type="entry name" value="DUF4727"/>
    <property type="match status" value="1"/>
</dbReference>
<feature type="compositionally biased region" description="Basic and acidic residues" evidence="1">
    <location>
        <begin position="1030"/>
        <end position="1041"/>
    </location>
</feature>
<feature type="region of interest" description="Disordered" evidence="1">
    <location>
        <begin position="531"/>
        <end position="550"/>
    </location>
</feature>
<evidence type="ECO:0000256" key="1">
    <source>
        <dbReference type="SAM" id="MobiDB-lite"/>
    </source>
</evidence>
<feature type="compositionally biased region" description="Basic and acidic residues" evidence="1">
    <location>
        <begin position="630"/>
        <end position="651"/>
    </location>
</feature>
<feature type="compositionally biased region" description="Low complexity" evidence="1">
    <location>
        <begin position="1554"/>
        <end position="1566"/>
    </location>
</feature>
<reference evidence="3" key="1">
    <citation type="submission" date="2025-08" db="UniProtKB">
        <authorList>
            <consortium name="RefSeq"/>
        </authorList>
    </citation>
    <scope>IDENTIFICATION</scope>
</reference>
<feature type="compositionally biased region" description="Low complexity" evidence="1">
    <location>
        <begin position="989"/>
        <end position="998"/>
    </location>
</feature>
<feature type="region of interest" description="Disordered" evidence="1">
    <location>
        <begin position="1532"/>
        <end position="1573"/>
    </location>
</feature>
<feature type="region of interest" description="Disordered" evidence="1">
    <location>
        <begin position="358"/>
        <end position="500"/>
    </location>
</feature>
<organism evidence="2 3">
    <name type="scientific">Galeopterus variegatus</name>
    <name type="common">Malayan flying lemur</name>
    <name type="synonym">Cynocephalus variegatus</name>
    <dbReference type="NCBI Taxonomy" id="482537"/>
    <lineage>
        <taxon>Eukaryota</taxon>
        <taxon>Metazoa</taxon>
        <taxon>Chordata</taxon>
        <taxon>Craniata</taxon>
        <taxon>Vertebrata</taxon>
        <taxon>Euteleostomi</taxon>
        <taxon>Mammalia</taxon>
        <taxon>Eutheria</taxon>
        <taxon>Euarchontoglires</taxon>
        <taxon>Dermoptera</taxon>
        <taxon>Cynocephalidae</taxon>
        <taxon>Galeopterus</taxon>
    </lineage>
</organism>
<feature type="region of interest" description="Disordered" evidence="1">
    <location>
        <begin position="1324"/>
        <end position="1394"/>
    </location>
</feature>
<protein>
    <submittedName>
        <fullName evidence="3">Uncharacterized protein C22orf46 homolog</fullName>
    </submittedName>
</protein>
<feature type="region of interest" description="Disordered" evidence="1">
    <location>
        <begin position="1444"/>
        <end position="1468"/>
    </location>
</feature>
<name>A0ABM0QWD9_GALVR</name>
<dbReference type="PANTHER" id="PTHR22379:SF1">
    <property type="entry name" value="RIKEN CDNA 4930407I10 GENE"/>
    <property type="match status" value="1"/>
</dbReference>
<feature type="region of interest" description="Disordered" evidence="1">
    <location>
        <begin position="1485"/>
        <end position="1505"/>
    </location>
</feature>
<feature type="compositionally biased region" description="Basic and acidic residues" evidence="1">
    <location>
        <begin position="1370"/>
        <end position="1384"/>
    </location>
</feature>
<feature type="compositionally biased region" description="Polar residues" evidence="1">
    <location>
        <begin position="805"/>
        <end position="817"/>
    </location>
</feature>
<dbReference type="RefSeq" id="XP_008572680.1">
    <property type="nucleotide sequence ID" value="XM_008574458.1"/>
</dbReference>
<dbReference type="Proteomes" id="UP000694923">
    <property type="component" value="Unplaced"/>
</dbReference>
<proteinExistence type="predicted"/>
<feature type="compositionally biased region" description="Basic and acidic residues" evidence="1">
    <location>
        <begin position="413"/>
        <end position="431"/>
    </location>
</feature>
<feature type="region of interest" description="Disordered" evidence="1">
    <location>
        <begin position="630"/>
        <end position="712"/>
    </location>
</feature>
<gene>
    <name evidence="3" type="primary">LOC103591908</name>
</gene>
<evidence type="ECO:0000313" key="2">
    <source>
        <dbReference type="Proteomes" id="UP000694923"/>
    </source>
</evidence>
<evidence type="ECO:0000313" key="3">
    <source>
        <dbReference type="RefSeq" id="XP_008572680.1"/>
    </source>
</evidence>
<feature type="compositionally biased region" description="Basic and acidic residues" evidence="1">
    <location>
        <begin position="456"/>
        <end position="465"/>
    </location>
</feature>
<dbReference type="InterPro" id="IPR031715">
    <property type="entry name" value="DUF4727"/>
</dbReference>
<feature type="compositionally biased region" description="Basic and acidic residues" evidence="1">
    <location>
        <begin position="999"/>
        <end position="1023"/>
    </location>
</feature>
<feature type="compositionally biased region" description="Polar residues" evidence="1">
    <location>
        <begin position="923"/>
        <end position="936"/>
    </location>
</feature>
<dbReference type="GeneID" id="103591908"/>
<feature type="compositionally biased region" description="Polar residues" evidence="1">
    <location>
        <begin position="1454"/>
        <end position="1468"/>
    </location>
</feature>
<keyword evidence="2" id="KW-1185">Reference proteome</keyword>
<dbReference type="PANTHER" id="PTHR22379">
    <property type="entry name" value="RIKEN CDNA 4930407I10 GENE"/>
    <property type="match status" value="1"/>
</dbReference>
<sequence>MLLPLLGACVVVGPFQGPEWEPVQDLLSQNCSCRDPRCCSNLLVLCLFLIWQVRHYWHQVTRTHPSMRNVIKMPVQTWAVPSMRRKTFFRLTPEFFSSPGEFRVLDAHVQQWAQKQRWEYRRRLKESWAQHRLSLKHPCQGSPESVHTLSEPIFCTTSFSSTCLLSQDSSWEARQCPSDGQTHPALDMCQRMKQLLVHSQEKLVPLEPVASMRSHPTCMILSTPLSTLPSAQRLQFCPREFLPDSSNQQLRMSTWTSWDCLQEAWVLGSEKQIVGREIQAPGWVSQRERREEDAWEIQASRGQLPIDFGMGDDAETKVLNCGNQRLAISETDGEILTSGWENQNQMGVEHRAKIQELRKRNQREVGGKNPPETQAHMGENQEQLKSKIDAQTQTTEWGDQDKSGGEDAVETQTFERKNNLKEDRGEDEREIQAQGLEKQDQTGGGNDEESQMSKWGKQDQIRDDTGADSQTEEGRIKNQVGGEDAVLTQTSGTEDLGEVKKEDVVETQALEWGKRQCLGSENVTEIWTPGWEKQDQGGSKKAGETHVSREENHKLRRYKIQVGWGNQDLGRGEDAWKTQISRRKKLREIKEEDWVVIQAPWWGNQQLIASEIDRKFQILYWGTQNQIGGEHRAEIQAPEKRDQRKDRDKDGANTLVPEAETQGQLRGETEAEVHSAGTKNKEQFGDENGTDIQALRKRNPRGAKGEDGKEIQELGEENQSQLGNEFNGKIHIPKWKNQEHIRVKDGANTQASKAEYWGELPSKIDGETYSAGWKKEEQVGGENGAEIQIQGKKNLREAGSEDGTEIQTPGGENQSHLSGDFDRKTHLSEWKNQEQMGGEKRTEIQAPEKRNQREPGGEEGVKTQRPERENQGQCNSKIGEGHSSGRRKWEQTGGENITENQISEKRNQGEAGSEDGREIQRLLKSNVNRKTYSSECKSLEQIGGGNGEEIQIQGKRNLRGATGDDGTETQTAGEDDQGQLKSEIDGDIQTQGQGNQNKGGDENAAEIRDVGSQRKCRTEDAGRPRAPRGGNKDQVRGKDASRANFQVDCRSEVLRERKHRLAQPPALTGYGYGVMEQKQAVVGNGLAPALCAKMEPLPHKGEVFLLAGGEEEHLASQGIAPVREHRVGVCLASQQAWPETQRRQQRDKGVDPGKATSLIWQLQNPQPLATPLGMPSACLSLLCGQTPQAATALAGVPAILTAPLKWPVLKKSKRLLLESLMRRRIAHLKWGLPRRILESYLLFNILGSCSLPLAGVRFPGLYTGQELQGQQERHCEAQGFTPGFKSPERSWRVRSPQRKSSKHPTQARALEKYRPCRSDPMCISIPPEKPRRIRPPGGAREPQAIQEEVPRAKLPAPRNPTPATESRSWCSRERAKERYSENSRGRQMVGPGVSQMVERSPIRVRMSSSRAGQNCWKKERTSWEACKPPRLKCQHPTYWRRGSLEPAEGRGAGQQASSCSTEETSNFKGSLNSATAKLSMTFPDKMSGSPQLARPGHLAPKLSLRDPDPILFPKVGDPHAGENSIGVHTSLERDLQPPGQCCAGATPSRTESLQGQGAPGNPNGAPQNPPAPQKFGFMKHLRCFLFWRGFKK</sequence>
<feature type="region of interest" description="Disordered" evidence="1">
    <location>
        <begin position="776"/>
        <end position="1044"/>
    </location>
</feature>
<accession>A0ABM0QWD9</accession>